<comment type="catalytic activity">
    <reaction evidence="1">
        <text>ATP + protein L-histidine = ADP + protein N-phospho-L-histidine.</text>
        <dbReference type="EC" id="2.7.13.3"/>
    </reaction>
</comment>
<dbReference type="Gene3D" id="3.30.565.10">
    <property type="entry name" value="Histidine kinase-like ATPase, C-terminal domain"/>
    <property type="match status" value="1"/>
</dbReference>
<evidence type="ECO:0000256" key="1">
    <source>
        <dbReference type="ARBA" id="ARBA00000085"/>
    </source>
</evidence>
<evidence type="ECO:0000256" key="5">
    <source>
        <dbReference type="ARBA" id="ARBA00022741"/>
    </source>
</evidence>
<keyword evidence="3 9" id="KW-0597">Phosphoprotein</keyword>
<dbReference type="AlphaFoldDB" id="B3QYS6"/>
<sequence>MKYKVLIVEDESVVAWHLQDILEQSGYEVVASVGSGEDAVKLTQTLAPDLILMDISLKGDMDGIEAASQILKICKIPVIFLTAHADKHTLNRAKNAMPYGYIVKPFQEKDVVSAIEIVLNKHQQVSLEKEMEIWLENLLHSVGESVIATDEKGRIKFMNPTAEEMTGWKLNDASGRDISEVFQLFDTKTREPIENPAKLALKENRLVELDKSVLLRAKDGSELEITDSAAPIKDSNGKLSGVVIIFFDCNKCSLTNPKEKQLLEHLRRIKKMDVFNTLSSGFANNFNSLLTGILGNIALLKRDDYMNPDLEKKLDRIEGAASRAALLVKQLMIFSRQAGLSPEPVNLNQEVAHVVETLRKLTDPRIEIHAEFNADRPIVIGDRSQISEMLLAIGLNAHEAIVPTLTKRRQGKMGFSTHVESLSPVFCAEHRLDPEKLYVHVAIADSGIGIKNELKERVFEPFFSTKGSGRGLGLSIVFGIIKNHHGAISFTSIPGQGSLFDIYLPVSAHLDIVE</sequence>
<name>B3QYS6_CHLT3</name>
<reference evidence="13 14" key="1">
    <citation type="submission" date="2008-06" db="EMBL/GenBank/DDBJ databases">
        <title>Complete sequence of Chloroherpeton thalassium ATCC 35110.</title>
        <authorList>
            <consortium name="US DOE Joint Genome Institute"/>
            <person name="Lucas S."/>
            <person name="Copeland A."/>
            <person name="Lapidus A."/>
            <person name="Glavina del Rio T."/>
            <person name="Dalin E."/>
            <person name="Tice H."/>
            <person name="Bruce D."/>
            <person name="Goodwin L."/>
            <person name="Pitluck S."/>
            <person name="Schmutz J."/>
            <person name="Larimer F."/>
            <person name="Land M."/>
            <person name="Hauser L."/>
            <person name="Kyrpides N."/>
            <person name="Mikhailova N."/>
            <person name="Liu Z."/>
            <person name="Li T."/>
            <person name="Zhao F."/>
            <person name="Overmann J."/>
            <person name="Bryant D.A."/>
            <person name="Richardson P."/>
        </authorList>
    </citation>
    <scope>NUCLEOTIDE SEQUENCE [LARGE SCALE GENOMIC DNA]</scope>
    <source>
        <strain evidence="14">ATCC 35110 / GB-78</strain>
    </source>
</reference>
<dbReference type="Pfam" id="PF00989">
    <property type="entry name" value="PAS"/>
    <property type="match status" value="1"/>
</dbReference>
<feature type="modified residue" description="4-aspartylphosphate" evidence="9">
    <location>
        <position position="54"/>
    </location>
</feature>
<feature type="domain" description="Histidine kinase" evidence="10">
    <location>
        <begin position="281"/>
        <end position="508"/>
    </location>
</feature>
<evidence type="ECO:0000313" key="13">
    <source>
        <dbReference type="EMBL" id="ACF15149.1"/>
    </source>
</evidence>
<proteinExistence type="predicted"/>
<dbReference type="Pfam" id="PF02518">
    <property type="entry name" value="HATPase_c"/>
    <property type="match status" value="1"/>
</dbReference>
<evidence type="ECO:0000313" key="14">
    <source>
        <dbReference type="Proteomes" id="UP000001208"/>
    </source>
</evidence>
<dbReference type="InterPro" id="IPR000014">
    <property type="entry name" value="PAS"/>
</dbReference>
<organism evidence="13 14">
    <name type="scientific">Chloroherpeton thalassium (strain ATCC 35110 / GB-78)</name>
    <dbReference type="NCBI Taxonomy" id="517418"/>
    <lineage>
        <taxon>Bacteria</taxon>
        <taxon>Pseudomonadati</taxon>
        <taxon>Chlorobiota</taxon>
        <taxon>Chlorobiia</taxon>
        <taxon>Chlorobiales</taxon>
        <taxon>Chloroherpetonaceae</taxon>
        <taxon>Chloroherpeton</taxon>
    </lineage>
</organism>
<dbReference type="PRINTS" id="PR00344">
    <property type="entry name" value="BCTRLSENSOR"/>
</dbReference>
<dbReference type="CDD" id="cd00130">
    <property type="entry name" value="PAS"/>
    <property type="match status" value="1"/>
</dbReference>
<accession>B3QYS6</accession>
<dbReference type="InterPro" id="IPR036097">
    <property type="entry name" value="HisK_dim/P_sf"/>
</dbReference>
<feature type="domain" description="PAS" evidence="12">
    <location>
        <begin position="131"/>
        <end position="204"/>
    </location>
</feature>
<dbReference type="SMART" id="SM00091">
    <property type="entry name" value="PAS"/>
    <property type="match status" value="1"/>
</dbReference>
<dbReference type="eggNOG" id="COG0784">
    <property type="taxonomic scope" value="Bacteria"/>
</dbReference>
<dbReference type="GO" id="GO:0000155">
    <property type="term" value="F:phosphorelay sensor kinase activity"/>
    <property type="evidence" value="ECO:0007669"/>
    <property type="project" value="InterPro"/>
</dbReference>
<dbReference type="InterPro" id="IPR003661">
    <property type="entry name" value="HisK_dim/P_dom"/>
</dbReference>
<dbReference type="EC" id="2.7.13.3" evidence="2"/>
<dbReference type="PANTHER" id="PTHR43065:SF42">
    <property type="entry name" value="TWO-COMPONENT SENSOR PPRA"/>
    <property type="match status" value="1"/>
</dbReference>
<keyword evidence="5" id="KW-0547">Nucleotide-binding</keyword>
<keyword evidence="7" id="KW-0067">ATP-binding</keyword>
<evidence type="ECO:0000256" key="8">
    <source>
        <dbReference type="ARBA" id="ARBA00023012"/>
    </source>
</evidence>
<dbReference type="PROSITE" id="PS50110">
    <property type="entry name" value="RESPONSE_REGULATORY"/>
    <property type="match status" value="1"/>
</dbReference>
<keyword evidence="4" id="KW-0808">Transferase</keyword>
<evidence type="ECO:0000259" key="11">
    <source>
        <dbReference type="PROSITE" id="PS50110"/>
    </source>
</evidence>
<dbReference type="eggNOG" id="COG3852">
    <property type="taxonomic scope" value="Bacteria"/>
</dbReference>
<dbReference type="GO" id="GO:0005524">
    <property type="term" value="F:ATP binding"/>
    <property type="evidence" value="ECO:0007669"/>
    <property type="project" value="UniProtKB-KW"/>
</dbReference>
<dbReference type="Proteomes" id="UP000001208">
    <property type="component" value="Chromosome"/>
</dbReference>
<evidence type="ECO:0000259" key="12">
    <source>
        <dbReference type="PROSITE" id="PS50112"/>
    </source>
</evidence>
<dbReference type="Gene3D" id="3.40.50.2300">
    <property type="match status" value="1"/>
</dbReference>
<dbReference type="InterPro" id="IPR004358">
    <property type="entry name" value="Sig_transdc_His_kin-like_C"/>
</dbReference>
<evidence type="ECO:0000256" key="2">
    <source>
        <dbReference type="ARBA" id="ARBA00012438"/>
    </source>
</evidence>
<dbReference type="InterPro" id="IPR013767">
    <property type="entry name" value="PAS_fold"/>
</dbReference>
<dbReference type="SMART" id="SM00448">
    <property type="entry name" value="REC"/>
    <property type="match status" value="1"/>
</dbReference>
<dbReference type="SUPFAM" id="SSF52172">
    <property type="entry name" value="CheY-like"/>
    <property type="match status" value="1"/>
</dbReference>
<dbReference type="SUPFAM" id="SSF55785">
    <property type="entry name" value="PYP-like sensor domain (PAS domain)"/>
    <property type="match status" value="1"/>
</dbReference>
<dbReference type="SMART" id="SM00387">
    <property type="entry name" value="HATPase_c"/>
    <property type="match status" value="1"/>
</dbReference>
<evidence type="ECO:0000256" key="9">
    <source>
        <dbReference type="PROSITE-ProRule" id="PRU00169"/>
    </source>
</evidence>
<dbReference type="InterPro" id="IPR005467">
    <property type="entry name" value="His_kinase_dom"/>
</dbReference>
<dbReference type="InterPro" id="IPR003594">
    <property type="entry name" value="HATPase_dom"/>
</dbReference>
<evidence type="ECO:0000256" key="6">
    <source>
        <dbReference type="ARBA" id="ARBA00022777"/>
    </source>
</evidence>
<dbReference type="STRING" id="517418.Ctha_2700"/>
<dbReference type="Pfam" id="PF00072">
    <property type="entry name" value="Response_reg"/>
    <property type="match status" value="1"/>
</dbReference>
<dbReference type="InterPro" id="IPR001789">
    <property type="entry name" value="Sig_transdc_resp-reg_receiver"/>
</dbReference>
<protein>
    <recommendedName>
        <fullName evidence="2">histidine kinase</fullName>
        <ecNumber evidence="2">2.7.13.3</ecNumber>
    </recommendedName>
</protein>
<dbReference type="GO" id="GO:0006355">
    <property type="term" value="P:regulation of DNA-templated transcription"/>
    <property type="evidence" value="ECO:0007669"/>
    <property type="project" value="InterPro"/>
</dbReference>
<dbReference type="SUPFAM" id="SSF55874">
    <property type="entry name" value="ATPase domain of HSP90 chaperone/DNA topoisomerase II/histidine kinase"/>
    <property type="match status" value="1"/>
</dbReference>
<dbReference type="PROSITE" id="PS50109">
    <property type="entry name" value="HIS_KIN"/>
    <property type="match status" value="1"/>
</dbReference>
<keyword evidence="6 13" id="KW-0418">Kinase</keyword>
<dbReference type="HOGENOM" id="CLU_000445_114_72_10"/>
<feature type="domain" description="Response regulatory" evidence="11">
    <location>
        <begin position="4"/>
        <end position="119"/>
    </location>
</feature>
<dbReference type="OrthoDB" id="9783713at2"/>
<dbReference type="CDD" id="cd00082">
    <property type="entry name" value="HisKA"/>
    <property type="match status" value="1"/>
</dbReference>
<evidence type="ECO:0000256" key="4">
    <source>
        <dbReference type="ARBA" id="ARBA00022679"/>
    </source>
</evidence>
<evidence type="ECO:0000256" key="7">
    <source>
        <dbReference type="ARBA" id="ARBA00022840"/>
    </source>
</evidence>
<dbReference type="InterPro" id="IPR035965">
    <property type="entry name" value="PAS-like_dom_sf"/>
</dbReference>
<dbReference type="Gene3D" id="3.30.450.20">
    <property type="entry name" value="PAS domain"/>
    <property type="match status" value="1"/>
</dbReference>
<dbReference type="KEGG" id="cts:Ctha_2700"/>
<dbReference type="RefSeq" id="WP_012501231.1">
    <property type="nucleotide sequence ID" value="NC_011026.1"/>
</dbReference>
<dbReference type="NCBIfam" id="TIGR00229">
    <property type="entry name" value="sensory_box"/>
    <property type="match status" value="1"/>
</dbReference>
<evidence type="ECO:0000256" key="3">
    <source>
        <dbReference type="ARBA" id="ARBA00022553"/>
    </source>
</evidence>
<keyword evidence="14" id="KW-1185">Reference proteome</keyword>
<dbReference type="SUPFAM" id="SSF47384">
    <property type="entry name" value="Homodimeric domain of signal transducing histidine kinase"/>
    <property type="match status" value="1"/>
</dbReference>
<dbReference type="PANTHER" id="PTHR43065">
    <property type="entry name" value="SENSOR HISTIDINE KINASE"/>
    <property type="match status" value="1"/>
</dbReference>
<dbReference type="EMBL" id="CP001100">
    <property type="protein sequence ID" value="ACF15149.1"/>
    <property type="molecule type" value="Genomic_DNA"/>
</dbReference>
<keyword evidence="8" id="KW-0902">Two-component regulatory system</keyword>
<dbReference type="PROSITE" id="PS50112">
    <property type="entry name" value="PAS"/>
    <property type="match status" value="1"/>
</dbReference>
<gene>
    <name evidence="13" type="ordered locus">Ctha_2700</name>
</gene>
<evidence type="ECO:0000259" key="10">
    <source>
        <dbReference type="PROSITE" id="PS50109"/>
    </source>
</evidence>
<dbReference type="Gene3D" id="1.10.287.130">
    <property type="match status" value="1"/>
</dbReference>
<dbReference type="CDD" id="cd17534">
    <property type="entry name" value="REC_DC-like"/>
    <property type="match status" value="1"/>
</dbReference>
<dbReference type="InterPro" id="IPR036890">
    <property type="entry name" value="HATPase_C_sf"/>
</dbReference>
<dbReference type="InterPro" id="IPR011006">
    <property type="entry name" value="CheY-like_superfamily"/>
</dbReference>